<dbReference type="PROSITE" id="PS50013">
    <property type="entry name" value="CHROMO_2"/>
    <property type="match status" value="1"/>
</dbReference>
<protein>
    <recommendedName>
        <fullName evidence="2">Chromo domain-containing protein</fullName>
    </recommendedName>
</protein>
<proteinExistence type="predicted"/>
<feature type="domain" description="Chromo" evidence="2">
    <location>
        <begin position="218"/>
        <end position="236"/>
    </location>
</feature>
<evidence type="ECO:0000313" key="3">
    <source>
        <dbReference type="EMBL" id="RVX07570.1"/>
    </source>
</evidence>
<dbReference type="SUPFAM" id="SSF54160">
    <property type="entry name" value="Chromo domain-like"/>
    <property type="match status" value="1"/>
</dbReference>
<name>A0A438JF45_VITVI</name>
<accession>A0A438JF45</accession>
<comment type="caution">
    <text evidence="3">The sequence shown here is derived from an EMBL/GenBank/DDBJ whole genome shotgun (WGS) entry which is preliminary data.</text>
</comment>
<dbReference type="Proteomes" id="UP000288805">
    <property type="component" value="Unassembled WGS sequence"/>
</dbReference>
<dbReference type="AlphaFoldDB" id="A0A438JF45"/>
<dbReference type="InterPro" id="IPR016197">
    <property type="entry name" value="Chromo-like_dom_sf"/>
</dbReference>
<sequence length="280" mass="32210">MGQRHHGLHIGYPSRGHGSIIVVVDRFSNFGWSSSSLWVRSFTSPQVFTHRRWADREGERFIGAVLEALRDQQEPVRASHKAATLNSSYANDRRHGEKSTAFKFAKGWHEQADIARSYLDKAAKKMKKWADKKRRHTEYKVEDMVLVKLLPQQFKSLRPVHKGLVRRYEGPFLYLEGRQGVLQSGVTAKVKDSPCLPRGGTHHCRPNHQKRGVPPATEYLVKWKGLPESEASWEPQMHYGSSRSRLSGSGQKTRRGRLRLRWGRVSQDASNDPPHDLYRR</sequence>
<feature type="compositionally biased region" description="Basic residues" evidence="1">
    <location>
        <begin position="252"/>
        <end position="262"/>
    </location>
</feature>
<dbReference type="InterPro" id="IPR023780">
    <property type="entry name" value="Chromo_domain"/>
</dbReference>
<reference evidence="3 4" key="1">
    <citation type="journal article" date="2018" name="PLoS Genet.">
        <title>Population sequencing reveals clonal diversity and ancestral inbreeding in the grapevine cultivar Chardonnay.</title>
        <authorList>
            <person name="Roach M.J."/>
            <person name="Johnson D.L."/>
            <person name="Bohlmann J."/>
            <person name="van Vuuren H.J."/>
            <person name="Jones S.J."/>
            <person name="Pretorius I.S."/>
            <person name="Schmidt S.A."/>
            <person name="Borneman A.R."/>
        </authorList>
    </citation>
    <scope>NUCLEOTIDE SEQUENCE [LARGE SCALE GENOMIC DNA]</scope>
    <source>
        <strain evidence="4">cv. Chardonnay</strain>
        <tissue evidence="3">Leaf</tissue>
    </source>
</reference>
<dbReference type="InterPro" id="IPR000953">
    <property type="entry name" value="Chromo/chromo_shadow_dom"/>
</dbReference>
<feature type="region of interest" description="Disordered" evidence="1">
    <location>
        <begin position="234"/>
        <end position="280"/>
    </location>
</feature>
<evidence type="ECO:0000313" key="4">
    <source>
        <dbReference type="Proteomes" id="UP000288805"/>
    </source>
</evidence>
<dbReference type="Gene3D" id="2.40.50.40">
    <property type="match status" value="1"/>
</dbReference>
<dbReference type="CDD" id="cd00024">
    <property type="entry name" value="CD_CSD"/>
    <property type="match status" value="1"/>
</dbReference>
<organism evidence="3 4">
    <name type="scientific">Vitis vinifera</name>
    <name type="common">Grape</name>
    <dbReference type="NCBI Taxonomy" id="29760"/>
    <lineage>
        <taxon>Eukaryota</taxon>
        <taxon>Viridiplantae</taxon>
        <taxon>Streptophyta</taxon>
        <taxon>Embryophyta</taxon>
        <taxon>Tracheophyta</taxon>
        <taxon>Spermatophyta</taxon>
        <taxon>Magnoliopsida</taxon>
        <taxon>eudicotyledons</taxon>
        <taxon>Gunneridae</taxon>
        <taxon>Pentapetalae</taxon>
        <taxon>rosids</taxon>
        <taxon>Vitales</taxon>
        <taxon>Vitaceae</taxon>
        <taxon>Viteae</taxon>
        <taxon>Vitis</taxon>
    </lineage>
</organism>
<feature type="compositionally biased region" description="Low complexity" evidence="1">
    <location>
        <begin position="240"/>
        <end position="250"/>
    </location>
</feature>
<dbReference type="Pfam" id="PF00385">
    <property type="entry name" value="Chromo"/>
    <property type="match status" value="1"/>
</dbReference>
<dbReference type="EMBL" id="QGNW01000045">
    <property type="protein sequence ID" value="RVX07570.1"/>
    <property type="molecule type" value="Genomic_DNA"/>
</dbReference>
<evidence type="ECO:0000259" key="2">
    <source>
        <dbReference type="PROSITE" id="PS50013"/>
    </source>
</evidence>
<evidence type="ECO:0000256" key="1">
    <source>
        <dbReference type="SAM" id="MobiDB-lite"/>
    </source>
</evidence>
<gene>
    <name evidence="3" type="ORF">CK203_025212</name>
</gene>